<dbReference type="GO" id="GO:0004831">
    <property type="term" value="F:tyrosine-tRNA ligase activity"/>
    <property type="evidence" value="ECO:0007669"/>
    <property type="project" value="UniProtKB-UniRule"/>
</dbReference>
<comment type="catalytic activity">
    <reaction evidence="7">
        <text>tRNA(Tyr) + L-tyrosine + ATP = L-tyrosyl-tRNA(Tyr) + AMP + diphosphate + H(+)</text>
        <dbReference type="Rhea" id="RHEA:10220"/>
        <dbReference type="Rhea" id="RHEA-COMP:9706"/>
        <dbReference type="Rhea" id="RHEA-COMP:9707"/>
        <dbReference type="ChEBI" id="CHEBI:15378"/>
        <dbReference type="ChEBI" id="CHEBI:30616"/>
        <dbReference type="ChEBI" id="CHEBI:33019"/>
        <dbReference type="ChEBI" id="CHEBI:58315"/>
        <dbReference type="ChEBI" id="CHEBI:78442"/>
        <dbReference type="ChEBI" id="CHEBI:78536"/>
        <dbReference type="ChEBI" id="CHEBI:456215"/>
        <dbReference type="EC" id="6.1.1.1"/>
    </reaction>
</comment>
<dbReference type="GO" id="GO:0006437">
    <property type="term" value="P:tyrosyl-tRNA aminoacylation"/>
    <property type="evidence" value="ECO:0007669"/>
    <property type="project" value="UniProtKB-UniRule"/>
</dbReference>
<name>A0A1F6TLT4_9BACT</name>
<evidence type="ECO:0000256" key="1">
    <source>
        <dbReference type="ARBA" id="ARBA00013160"/>
    </source>
</evidence>
<protein>
    <recommendedName>
        <fullName evidence="1 8">Tyrosine--tRNA ligase</fullName>
        <ecNumber evidence="1 8">6.1.1.1</ecNumber>
    </recommendedName>
</protein>
<dbReference type="PRINTS" id="PR01040">
    <property type="entry name" value="TRNASYNTHTYR"/>
</dbReference>
<keyword evidence="4 9" id="KW-0067">ATP-binding</keyword>
<accession>A0A1F6TLT4</accession>
<dbReference type="InterPro" id="IPR036986">
    <property type="entry name" value="S4_RNA-bd_sf"/>
</dbReference>
<dbReference type="AlphaFoldDB" id="A0A1F6TLT4"/>
<dbReference type="PANTHER" id="PTHR11766">
    <property type="entry name" value="TYROSYL-TRNA SYNTHETASE"/>
    <property type="match status" value="1"/>
</dbReference>
<keyword evidence="5 9" id="KW-0648">Protein biosynthesis</keyword>
<dbReference type="PANTHER" id="PTHR11766:SF1">
    <property type="entry name" value="TYROSINE--TRNA LIGASE"/>
    <property type="match status" value="1"/>
</dbReference>
<evidence type="ECO:0000256" key="5">
    <source>
        <dbReference type="ARBA" id="ARBA00022917"/>
    </source>
</evidence>
<dbReference type="Proteomes" id="UP000176484">
    <property type="component" value="Unassembled WGS sequence"/>
</dbReference>
<comment type="similarity">
    <text evidence="9">Belongs to the class-I aminoacyl-tRNA synthetase family.</text>
</comment>
<organism evidence="10 11">
    <name type="scientific">Candidatus Nomurabacteria bacterium GWB1_40_6</name>
    <dbReference type="NCBI Taxonomy" id="1801727"/>
    <lineage>
        <taxon>Bacteria</taxon>
        <taxon>Candidatus Nomuraibacteriota</taxon>
    </lineage>
</organism>
<dbReference type="InterPro" id="IPR024088">
    <property type="entry name" value="Tyr-tRNA-ligase_bac-type"/>
</dbReference>
<dbReference type="InterPro" id="IPR014729">
    <property type="entry name" value="Rossmann-like_a/b/a_fold"/>
</dbReference>
<dbReference type="InterPro" id="IPR002305">
    <property type="entry name" value="aa-tRNA-synth_Ic"/>
</dbReference>
<evidence type="ECO:0000256" key="2">
    <source>
        <dbReference type="ARBA" id="ARBA00022598"/>
    </source>
</evidence>
<evidence type="ECO:0000313" key="11">
    <source>
        <dbReference type="Proteomes" id="UP000176484"/>
    </source>
</evidence>
<keyword evidence="3 9" id="KW-0547">Nucleotide-binding</keyword>
<evidence type="ECO:0000256" key="4">
    <source>
        <dbReference type="ARBA" id="ARBA00022840"/>
    </source>
</evidence>
<dbReference type="Gene3D" id="3.10.290.10">
    <property type="entry name" value="RNA-binding S4 domain"/>
    <property type="match status" value="1"/>
</dbReference>
<comment type="caution">
    <text evidence="10">The sequence shown here is derived from an EMBL/GenBank/DDBJ whole genome shotgun (WGS) entry which is preliminary data.</text>
</comment>
<gene>
    <name evidence="10" type="ORF">A2121_01945</name>
</gene>
<dbReference type="Gene3D" id="3.40.50.620">
    <property type="entry name" value="HUPs"/>
    <property type="match status" value="1"/>
</dbReference>
<evidence type="ECO:0000256" key="6">
    <source>
        <dbReference type="ARBA" id="ARBA00023146"/>
    </source>
</evidence>
<keyword evidence="2 9" id="KW-0436">Ligase</keyword>
<dbReference type="GO" id="GO:0003723">
    <property type="term" value="F:RNA binding"/>
    <property type="evidence" value="ECO:0007669"/>
    <property type="project" value="InterPro"/>
</dbReference>
<dbReference type="SUPFAM" id="SSF52374">
    <property type="entry name" value="Nucleotidylyl transferase"/>
    <property type="match status" value="1"/>
</dbReference>
<dbReference type="Pfam" id="PF00579">
    <property type="entry name" value="tRNA-synt_1b"/>
    <property type="match status" value="1"/>
</dbReference>
<dbReference type="GO" id="GO:0005524">
    <property type="term" value="F:ATP binding"/>
    <property type="evidence" value="ECO:0007669"/>
    <property type="project" value="UniProtKB-KW"/>
</dbReference>
<proteinExistence type="inferred from homology"/>
<evidence type="ECO:0000313" key="10">
    <source>
        <dbReference type="EMBL" id="OGI46093.1"/>
    </source>
</evidence>
<dbReference type="Gene3D" id="1.10.240.10">
    <property type="entry name" value="Tyrosyl-Transfer RNA Synthetase"/>
    <property type="match status" value="1"/>
</dbReference>
<evidence type="ECO:0000256" key="8">
    <source>
        <dbReference type="NCBIfam" id="TIGR00234"/>
    </source>
</evidence>
<dbReference type="EC" id="6.1.1.1" evidence="1 8"/>
<reference evidence="10 11" key="1">
    <citation type="journal article" date="2016" name="Nat. Commun.">
        <title>Thousands of microbial genomes shed light on interconnected biogeochemical processes in an aquifer system.</title>
        <authorList>
            <person name="Anantharaman K."/>
            <person name="Brown C.T."/>
            <person name="Hug L.A."/>
            <person name="Sharon I."/>
            <person name="Castelle C.J."/>
            <person name="Probst A.J."/>
            <person name="Thomas B.C."/>
            <person name="Singh A."/>
            <person name="Wilkins M.J."/>
            <person name="Karaoz U."/>
            <person name="Brodie E.L."/>
            <person name="Williams K.H."/>
            <person name="Hubbard S.S."/>
            <person name="Banfield J.F."/>
        </authorList>
    </citation>
    <scope>NUCLEOTIDE SEQUENCE [LARGE SCALE GENOMIC DNA]</scope>
</reference>
<evidence type="ECO:0000256" key="3">
    <source>
        <dbReference type="ARBA" id="ARBA00022741"/>
    </source>
</evidence>
<dbReference type="NCBIfam" id="TIGR00234">
    <property type="entry name" value="tyrS"/>
    <property type="match status" value="1"/>
</dbReference>
<dbReference type="InterPro" id="IPR002307">
    <property type="entry name" value="Tyr-tRNA-ligase"/>
</dbReference>
<sequence>MKVITDEKKIDEVLSRGVITSVLPIKEDFKKLLMSGKRIKIYIGFDATADTLHLSHAKNIILLEEFRKLGHEAILLFGDFTARIGDPSDQAGTRKILTAREVLDNVKSWKNQIKNLMDFNNKENPPKVLFNSKWLAKMTMEEVLELASNITVGQMIERDMFQKRMKEGKHIFLHEFLYPLMQGYDSVAMEVDAELCGTDQIFNALMGRTLLRKLKNKEKFVVAVNLMENPKTGELMSKSRGTGVFLNTTATEMFGSIMAQPDEMIEVLLINCTRVSKEEIKEIIKQGPLEAKKKTATEIIKIIFSEKKAKEAEENFVKTFQKKEIPDEMEEIKAGTGELLSEILVKNKILSSKGEWRRLVLENAIHNLGNNNNITDVNLKVLENLTLKIGKKRFVKILTN</sequence>
<dbReference type="GO" id="GO:0005829">
    <property type="term" value="C:cytosol"/>
    <property type="evidence" value="ECO:0007669"/>
    <property type="project" value="TreeGrafter"/>
</dbReference>
<evidence type="ECO:0000256" key="7">
    <source>
        <dbReference type="ARBA" id="ARBA00048248"/>
    </source>
</evidence>
<evidence type="ECO:0000256" key="9">
    <source>
        <dbReference type="RuleBase" id="RU363036"/>
    </source>
</evidence>
<dbReference type="EMBL" id="MFTD01000031">
    <property type="protein sequence ID" value="OGI46093.1"/>
    <property type="molecule type" value="Genomic_DNA"/>
</dbReference>
<keyword evidence="6 9" id="KW-0030">Aminoacyl-tRNA synthetase</keyword>